<keyword evidence="2" id="KW-1185">Reference proteome</keyword>
<gene>
    <name evidence="1" type="ORF">LPJ66_010070</name>
</gene>
<organism evidence="1 2">
    <name type="scientific">Kickxella alabastrina</name>
    <dbReference type="NCBI Taxonomy" id="61397"/>
    <lineage>
        <taxon>Eukaryota</taxon>
        <taxon>Fungi</taxon>
        <taxon>Fungi incertae sedis</taxon>
        <taxon>Zoopagomycota</taxon>
        <taxon>Kickxellomycotina</taxon>
        <taxon>Kickxellomycetes</taxon>
        <taxon>Kickxellales</taxon>
        <taxon>Kickxellaceae</taxon>
        <taxon>Kickxella</taxon>
    </lineage>
</organism>
<sequence length="96" mass="10387">SYMSLLDAEMEKDSEQLKSDGEHCRSALLRSLRCLVASDLDGGSLVSLTIVQRSRLAEVVGETMTNLVFADRDAAKIVTAVLAVGKSSKDQEDKVN</sequence>
<reference evidence="1" key="1">
    <citation type="submission" date="2022-07" db="EMBL/GenBank/DDBJ databases">
        <title>Phylogenomic reconstructions and comparative analyses of Kickxellomycotina fungi.</title>
        <authorList>
            <person name="Reynolds N.K."/>
            <person name="Stajich J.E."/>
            <person name="Barry K."/>
            <person name="Grigoriev I.V."/>
            <person name="Crous P."/>
            <person name="Smith M.E."/>
        </authorList>
    </citation>
    <scope>NUCLEOTIDE SEQUENCE</scope>
    <source>
        <strain evidence="1">Benny 63K</strain>
    </source>
</reference>
<protein>
    <submittedName>
        <fullName evidence="1">Uncharacterized protein</fullName>
    </submittedName>
</protein>
<dbReference type="EMBL" id="JANBPG010002503">
    <property type="protein sequence ID" value="KAJ1885534.1"/>
    <property type="molecule type" value="Genomic_DNA"/>
</dbReference>
<evidence type="ECO:0000313" key="1">
    <source>
        <dbReference type="EMBL" id="KAJ1885534.1"/>
    </source>
</evidence>
<feature type="non-terminal residue" evidence="1">
    <location>
        <position position="1"/>
    </location>
</feature>
<name>A0ACC1I5P1_9FUNG</name>
<comment type="caution">
    <text evidence="1">The sequence shown here is derived from an EMBL/GenBank/DDBJ whole genome shotgun (WGS) entry which is preliminary data.</text>
</comment>
<proteinExistence type="predicted"/>
<accession>A0ACC1I5P1</accession>
<dbReference type="Proteomes" id="UP001150581">
    <property type="component" value="Unassembled WGS sequence"/>
</dbReference>
<evidence type="ECO:0000313" key="2">
    <source>
        <dbReference type="Proteomes" id="UP001150581"/>
    </source>
</evidence>